<protein>
    <recommendedName>
        <fullName evidence="3">Pyruvate kinase</fullName>
    </recommendedName>
</protein>
<comment type="caution">
    <text evidence="1">The sequence shown here is derived from an EMBL/GenBank/DDBJ whole genome shotgun (WGS) entry which is preliminary data.</text>
</comment>
<evidence type="ECO:0000313" key="1">
    <source>
        <dbReference type="EMBL" id="KAG0490604.1"/>
    </source>
</evidence>
<dbReference type="AlphaFoldDB" id="A0A835RKC1"/>
<sequence length="164" mass="17867">MFPLSSSSASPRPEQMMHRPSVWTFLPIFTGTKNDDSYGDLPIKGGKVGDGAGTFVENPDPRLLCSLSASHYLLLSAFLLLVHGSSFDLSLVVTVANKLSLSETTVLPVSPEDMPKVEEMFEQLGEASAGVWAKPNARRKTKIVCTIGPSTNTREMIWKLAKLE</sequence>
<evidence type="ECO:0000313" key="2">
    <source>
        <dbReference type="Proteomes" id="UP000639772"/>
    </source>
</evidence>
<dbReference type="OrthoDB" id="1715920at2759"/>
<proteinExistence type="predicted"/>
<organism evidence="1 2">
    <name type="scientific">Vanilla planifolia</name>
    <name type="common">Vanilla</name>
    <dbReference type="NCBI Taxonomy" id="51239"/>
    <lineage>
        <taxon>Eukaryota</taxon>
        <taxon>Viridiplantae</taxon>
        <taxon>Streptophyta</taxon>
        <taxon>Embryophyta</taxon>
        <taxon>Tracheophyta</taxon>
        <taxon>Spermatophyta</taxon>
        <taxon>Magnoliopsida</taxon>
        <taxon>Liliopsida</taxon>
        <taxon>Asparagales</taxon>
        <taxon>Orchidaceae</taxon>
        <taxon>Vanilloideae</taxon>
        <taxon>Vanilleae</taxon>
        <taxon>Vanilla</taxon>
    </lineage>
</organism>
<evidence type="ECO:0008006" key="3">
    <source>
        <dbReference type="Google" id="ProtNLM"/>
    </source>
</evidence>
<reference evidence="1 2" key="1">
    <citation type="journal article" date="2020" name="Nat. Food">
        <title>A phased Vanilla planifolia genome enables genetic improvement of flavour and production.</title>
        <authorList>
            <person name="Hasing T."/>
            <person name="Tang H."/>
            <person name="Brym M."/>
            <person name="Khazi F."/>
            <person name="Huang T."/>
            <person name="Chambers A.H."/>
        </authorList>
    </citation>
    <scope>NUCLEOTIDE SEQUENCE [LARGE SCALE GENOMIC DNA]</scope>
    <source>
        <tissue evidence="1">Leaf</tissue>
    </source>
</reference>
<dbReference type="Proteomes" id="UP000639772">
    <property type="component" value="Chromosome 3"/>
</dbReference>
<dbReference type="EMBL" id="JADCNM010000003">
    <property type="protein sequence ID" value="KAG0490604.1"/>
    <property type="molecule type" value="Genomic_DNA"/>
</dbReference>
<gene>
    <name evidence="1" type="ORF">HPP92_007467</name>
</gene>
<name>A0A835RKC1_VANPL</name>
<accession>A0A835RKC1</accession>